<dbReference type="AlphaFoldDB" id="A0A8J2I0E2"/>
<feature type="zinc finger region" description="C3H1-type" evidence="1">
    <location>
        <begin position="542"/>
        <end position="570"/>
    </location>
</feature>
<gene>
    <name evidence="4" type="ORF">ALTATR162_LOCUS3204</name>
</gene>
<feature type="compositionally biased region" description="Polar residues" evidence="2">
    <location>
        <begin position="212"/>
        <end position="224"/>
    </location>
</feature>
<feature type="compositionally biased region" description="Basic and acidic residues" evidence="2">
    <location>
        <begin position="342"/>
        <end position="355"/>
    </location>
</feature>
<reference evidence="4" key="1">
    <citation type="submission" date="2021-05" db="EMBL/GenBank/DDBJ databases">
        <authorList>
            <person name="Stam R."/>
        </authorList>
    </citation>
    <scope>NUCLEOTIDE SEQUENCE</scope>
    <source>
        <strain evidence="4">CS162</strain>
    </source>
</reference>
<keyword evidence="1" id="KW-0862">Zinc</keyword>
<feature type="domain" description="C3H1-type" evidence="3">
    <location>
        <begin position="471"/>
        <end position="501"/>
    </location>
</feature>
<evidence type="ECO:0000256" key="1">
    <source>
        <dbReference type="PROSITE-ProRule" id="PRU00723"/>
    </source>
</evidence>
<comment type="caution">
    <text evidence="4">The sequence shown here is derived from an EMBL/GenBank/DDBJ whole genome shotgun (WGS) entry which is preliminary data.</text>
</comment>
<dbReference type="RefSeq" id="XP_043166745.1">
    <property type="nucleotide sequence ID" value="XM_043310810.1"/>
</dbReference>
<feature type="region of interest" description="Disordered" evidence="2">
    <location>
        <begin position="140"/>
        <end position="259"/>
    </location>
</feature>
<dbReference type="InterPro" id="IPR000571">
    <property type="entry name" value="Znf_CCCH"/>
</dbReference>
<dbReference type="GeneID" id="67014735"/>
<name>A0A8J2I0E2_9PLEO</name>
<feature type="region of interest" description="Disordered" evidence="2">
    <location>
        <begin position="339"/>
        <end position="361"/>
    </location>
</feature>
<dbReference type="EMBL" id="CAJRGZ010000016">
    <property type="protein sequence ID" value="CAG5153512.1"/>
    <property type="molecule type" value="Genomic_DNA"/>
</dbReference>
<keyword evidence="1" id="KW-0863">Zinc-finger</keyword>
<feature type="compositionally biased region" description="Basic and acidic residues" evidence="2">
    <location>
        <begin position="514"/>
        <end position="531"/>
    </location>
</feature>
<keyword evidence="5" id="KW-1185">Reference proteome</keyword>
<feature type="region of interest" description="Disordered" evidence="2">
    <location>
        <begin position="501"/>
        <end position="531"/>
    </location>
</feature>
<dbReference type="GO" id="GO:0008270">
    <property type="term" value="F:zinc ion binding"/>
    <property type="evidence" value="ECO:0007669"/>
    <property type="project" value="UniProtKB-KW"/>
</dbReference>
<protein>
    <recommendedName>
        <fullName evidence="3">C3H1-type domain-containing protein</fullName>
    </recommendedName>
</protein>
<evidence type="ECO:0000313" key="5">
    <source>
        <dbReference type="Proteomes" id="UP000676310"/>
    </source>
</evidence>
<dbReference type="PROSITE" id="PS50103">
    <property type="entry name" value="ZF_C3H1"/>
    <property type="match status" value="2"/>
</dbReference>
<evidence type="ECO:0000259" key="3">
    <source>
        <dbReference type="PROSITE" id="PS50103"/>
    </source>
</evidence>
<dbReference type="SMART" id="SM00356">
    <property type="entry name" value="ZnF_C3H1"/>
    <property type="match status" value="3"/>
</dbReference>
<sequence>MSLRSDEDIEGGEYDVECILAEQWRGSWDVQPFGAGIKYLTKWEGTWEPAVNFNDVSTQPEEPSSTTALELWNEKKAKTSRADFRKLCDRNIARYEAALNNQHEVSPLEGALVDREAADSSQINHLFVDSSTTDNAELFARQPPKARKPPVVQSESSSSEGELTDDSLVAEMATTSSKTKRTSTDAEDSNTGRRAIQKSAQSPRTPLKRAATTPNPKSVTTSSLAKPAQSKELRRISLPQADSGPRNEQIETVSTQRRASDTIGLTDAATGSASATHNTIRPVSTTSGTAKRPVFFVTQTSSSKTTSSLGKSSGIRIVNEHKLQPRQTSALLKKTRFQTLRRQGEADKRSRREGTPDIGALKFVNGPSDAVVLNLQAPRNDPYARREAGHRRVIAEEPRDDAPLGRESTDRNIPLEPWEFHKVPQVCYQWRLSNNCTKTARECRFMHRHKDDKGRDYPVADVQGWVPGKYRSPPLTCPFWLNGPKGCKKSAEDCQFAHENTGLTKHSDPTMGDVRIDSGRQPKHDDSIENPLRDKKTMKSLRPDQLTCWFWSKGRCRKTEEDCAYQHRNTGIIADGPYDAHQTSVSVSNVPDDMDVDHTIQPHTTDEATRTPTPVLSEQPQQFSFQPPPPAPPPPIRNEVEILCNQLQANGGSVCRLDFEDMFASNDGEEPGNLLESRAFLMYHPKDHFEDLEIITRWLLLHHVQVASTSYQGAWAVFQQQILQGGSGIIIAHPDVEYFTAFPGFGKILRRDVRVWSVGLQPSPEYDPALTNIPPVLRYERIEIFPVGGFIYITEEVFETQPRLALQIIKLFFAKITNLKKLAGPLAPWQEVDDASLFWRLCVRPELMEYLLQKCEDHAIDLDAGNADIQSCAKLYTLLAETNYIEQDDPDVPLNAVADKYPILSERRIIAECEPVDYFNTVARSKEAANLNMIRYYAGLQVDLRRDYRHFYVVHTEPNAGYVQQWKDEIQTLADVVTPEQCIKEFMKEGLDSMFDFYERFMPENAGSKAGVKDGDITMRAG</sequence>
<feature type="zinc finger region" description="C3H1-type" evidence="1">
    <location>
        <begin position="471"/>
        <end position="501"/>
    </location>
</feature>
<proteinExistence type="predicted"/>
<evidence type="ECO:0000313" key="4">
    <source>
        <dbReference type="EMBL" id="CAG5153512.1"/>
    </source>
</evidence>
<feature type="domain" description="C3H1-type" evidence="3">
    <location>
        <begin position="542"/>
        <end position="570"/>
    </location>
</feature>
<keyword evidence="1" id="KW-0479">Metal-binding</keyword>
<organism evidence="4 5">
    <name type="scientific">Alternaria atra</name>
    <dbReference type="NCBI Taxonomy" id="119953"/>
    <lineage>
        <taxon>Eukaryota</taxon>
        <taxon>Fungi</taxon>
        <taxon>Dikarya</taxon>
        <taxon>Ascomycota</taxon>
        <taxon>Pezizomycotina</taxon>
        <taxon>Dothideomycetes</taxon>
        <taxon>Pleosporomycetidae</taxon>
        <taxon>Pleosporales</taxon>
        <taxon>Pleosporineae</taxon>
        <taxon>Pleosporaceae</taxon>
        <taxon>Alternaria</taxon>
        <taxon>Alternaria sect. Ulocladioides</taxon>
    </lineage>
</organism>
<accession>A0A8J2I0E2</accession>
<evidence type="ECO:0000256" key="2">
    <source>
        <dbReference type="SAM" id="MobiDB-lite"/>
    </source>
</evidence>
<dbReference type="Gene3D" id="3.30.1370.210">
    <property type="match status" value="1"/>
</dbReference>
<dbReference type="Proteomes" id="UP000676310">
    <property type="component" value="Unassembled WGS sequence"/>
</dbReference>
<dbReference type="OrthoDB" id="1918685at2759"/>